<evidence type="ECO:0000313" key="1">
    <source>
        <dbReference type="EMBL" id="KAH3794663.1"/>
    </source>
</evidence>
<gene>
    <name evidence="1" type="ORF">DPMN_148201</name>
</gene>
<organism evidence="1 2">
    <name type="scientific">Dreissena polymorpha</name>
    <name type="common">Zebra mussel</name>
    <name type="synonym">Mytilus polymorpha</name>
    <dbReference type="NCBI Taxonomy" id="45954"/>
    <lineage>
        <taxon>Eukaryota</taxon>
        <taxon>Metazoa</taxon>
        <taxon>Spiralia</taxon>
        <taxon>Lophotrochozoa</taxon>
        <taxon>Mollusca</taxon>
        <taxon>Bivalvia</taxon>
        <taxon>Autobranchia</taxon>
        <taxon>Heteroconchia</taxon>
        <taxon>Euheterodonta</taxon>
        <taxon>Imparidentia</taxon>
        <taxon>Neoheterodontei</taxon>
        <taxon>Myida</taxon>
        <taxon>Dreissenoidea</taxon>
        <taxon>Dreissenidae</taxon>
        <taxon>Dreissena</taxon>
    </lineage>
</organism>
<dbReference type="EMBL" id="JAIWYP010000007">
    <property type="protein sequence ID" value="KAH3794663.1"/>
    <property type="molecule type" value="Genomic_DNA"/>
</dbReference>
<sequence>MCVTAMSVGKERIVIKKSTTAQEILVCMVPVRMALPAMCVSALSVGKERIVIKPR</sequence>
<reference evidence="1" key="2">
    <citation type="submission" date="2020-11" db="EMBL/GenBank/DDBJ databases">
        <authorList>
            <person name="McCartney M.A."/>
            <person name="Auch B."/>
            <person name="Kono T."/>
            <person name="Mallez S."/>
            <person name="Becker A."/>
            <person name="Gohl D.M."/>
            <person name="Silverstein K.A.T."/>
            <person name="Koren S."/>
            <person name="Bechman K.B."/>
            <person name="Herman A."/>
            <person name="Abrahante J.E."/>
            <person name="Garbe J."/>
        </authorList>
    </citation>
    <scope>NUCLEOTIDE SEQUENCE</scope>
    <source>
        <strain evidence="1">Duluth1</strain>
        <tissue evidence="1">Whole animal</tissue>
    </source>
</reference>
<protein>
    <submittedName>
        <fullName evidence="1">Uncharacterized protein</fullName>
    </submittedName>
</protein>
<evidence type="ECO:0000313" key="2">
    <source>
        <dbReference type="Proteomes" id="UP000828390"/>
    </source>
</evidence>
<dbReference type="AlphaFoldDB" id="A0A9D4F9K2"/>
<dbReference type="Proteomes" id="UP000828390">
    <property type="component" value="Unassembled WGS sequence"/>
</dbReference>
<name>A0A9D4F9K2_DREPO</name>
<comment type="caution">
    <text evidence="1">The sequence shown here is derived from an EMBL/GenBank/DDBJ whole genome shotgun (WGS) entry which is preliminary data.</text>
</comment>
<accession>A0A9D4F9K2</accession>
<reference evidence="1" key="1">
    <citation type="journal article" date="2019" name="bioRxiv">
        <title>The Genome of the Zebra Mussel, Dreissena polymorpha: A Resource for Invasive Species Research.</title>
        <authorList>
            <person name="McCartney M.A."/>
            <person name="Auch B."/>
            <person name="Kono T."/>
            <person name="Mallez S."/>
            <person name="Zhang Y."/>
            <person name="Obille A."/>
            <person name="Becker A."/>
            <person name="Abrahante J.E."/>
            <person name="Garbe J."/>
            <person name="Badalamenti J.P."/>
            <person name="Herman A."/>
            <person name="Mangelson H."/>
            <person name="Liachko I."/>
            <person name="Sullivan S."/>
            <person name="Sone E.D."/>
            <person name="Koren S."/>
            <person name="Silverstein K.A.T."/>
            <person name="Beckman K.B."/>
            <person name="Gohl D.M."/>
        </authorList>
    </citation>
    <scope>NUCLEOTIDE SEQUENCE</scope>
    <source>
        <strain evidence="1">Duluth1</strain>
        <tissue evidence="1">Whole animal</tissue>
    </source>
</reference>
<proteinExistence type="predicted"/>
<keyword evidence="2" id="KW-1185">Reference proteome</keyword>